<evidence type="ECO:0000256" key="4">
    <source>
        <dbReference type="ARBA" id="ARBA00023319"/>
    </source>
</evidence>
<dbReference type="PANTHER" id="PTHR45080:SF8">
    <property type="entry name" value="IG-LIKE DOMAIN-CONTAINING PROTEIN"/>
    <property type="match status" value="1"/>
</dbReference>
<evidence type="ECO:0000313" key="8">
    <source>
        <dbReference type="EMBL" id="KAG8174364.1"/>
    </source>
</evidence>
<feature type="domain" description="Ig-like" evidence="6">
    <location>
        <begin position="113"/>
        <end position="204"/>
    </location>
</feature>
<feature type="domain" description="Ig-like" evidence="6">
    <location>
        <begin position="317"/>
        <end position="402"/>
    </location>
</feature>
<feature type="domain" description="Ig-like" evidence="6">
    <location>
        <begin position="412"/>
        <end position="505"/>
    </location>
</feature>
<dbReference type="FunFam" id="2.60.40.10:FF:000032">
    <property type="entry name" value="palladin isoform X1"/>
    <property type="match status" value="1"/>
</dbReference>
<evidence type="ECO:0000256" key="5">
    <source>
        <dbReference type="SAM" id="SignalP"/>
    </source>
</evidence>
<dbReference type="FunFam" id="2.60.40.10:FF:000104">
    <property type="entry name" value="Down syndrome cell adhesion molecule b"/>
    <property type="match status" value="1"/>
</dbReference>
<dbReference type="GO" id="GO:0030424">
    <property type="term" value="C:axon"/>
    <property type="evidence" value="ECO:0007669"/>
    <property type="project" value="TreeGrafter"/>
</dbReference>
<dbReference type="InterPro" id="IPR050958">
    <property type="entry name" value="Cell_Adh-Cytoskel_Orgn"/>
</dbReference>
<proteinExistence type="predicted"/>
<dbReference type="InterPro" id="IPR003961">
    <property type="entry name" value="FN3_dom"/>
</dbReference>
<dbReference type="InterPro" id="IPR003599">
    <property type="entry name" value="Ig_sub"/>
</dbReference>
<reference evidence="8 9" key="1">
    <citation type="journal article" date="2022" name="Nat. Ecol. Evol.">
        <title>A masculinizing supergene underlies an exaggerated male reproductive morph in a spider.</title>
        <authorList>
            <person name="Hendrickx F."/>
            <person name="De Corte Z."/>
            <person name="Sonet G."/>
            <person name="Van Belleghem S.M."/>
            <person name="Kostlbacher S."/>
            <person name="Vangestel C."/>
        </authorList>
    </citation>
    <scope>NUCLEOTIDE SEQUENCE [LARGE SCALE GENOMIC DNA]</scope>
    <source>
        <strain evidence="8">W744_W776</strain>
    </source>
</reference>
<feature type="domain" description="Fibronectin type-III" evidence="7">
    <location>
        <begin position="514"/>
        <end position="568"/>
    </location>
</feature>
<evidence type="ECO:0000256" key="3">
    <source>
        <dbReference type="ARBA" id="ARBA00023157"/>
    </source>
</evidence>
<dbReference type="GO" id="GO:0043025">
    <property type="term" value="C:neuronal cell body"/>
    <property type="evidence" value="ECO:0007669"/>
    <property type="project" value="TreeGrafter"/>
</dbReference>
<dbReference type="Pfam" id="PF13927">
    <property type="entry name" value="Ig_3"/>
    <property type="match status" value="1"/>
</dbReference>
<dbReference type="GO" id="GO:0050808">
    <property type="term" value="P:synapse organization"/>
    <property type="evidence" value="ECO:0007669"/>
    <property type="project" value="TreeGrafter"/>
</dbReference>
<gene>
    <name evidence="8" type="ORF">JTE90_011416</name>
</gene>
<protein>
    <submittedName>
        <fullName evidence="8">Uncharacterized protein</fullName>
    </submittedName>
</protein>
<dbReference type="InterPro" id="IPR036116">
    <property type="entry name" value="FN3_sf"/>
</dbReference>
<keyword evidence="2" id="KW-0677">Repeat</keyword>
<name>A0AAV6TR67_9ARAC</name>
<dbReference type="SUPFAM" id="SSF48726">
    <property type="entry name" value="Immunoglobulin"/>
    <property type="match status" value="5"/>
</dbReference>
<dbReference type="PROSITE" id="PS50835">
    <property type="entry name" value="IG_LIKE"/>
    <property type="match status" value="5"/>
</dbReference>
<dbReference type="InterPro" id="IPR013783">
    <property type="entry name" value="Ig-like_fold"/>
</dbReference>
<evidence type="ECO:0000259" key="6">
    <source>
        <dbReference type="PROSITE" id="PS50835"/>
    </source>
</evidence>
<comment type="caution">
    <text evidence="8">The sequence shown here is derived from an EMBL/GenBank/DDBJ whole genome shotgun (WGS) entry which is preliminary data.</text>
</comment>
<dbReference type="Pfam" id="PF00041">
    <property type="entry name" value="fn3"/>
    <property type="match status" value="1"/>
</dbReference>
<feature type="chain" id="PRO_5043428651" evidence="5">
    <location>
        <begin position="21"/>
        <end position="568"/>
    </location>
</feature>
<dbReference type="EMBL" id="JAFNEN010001240">
    <property type="protein sequence ID" value="KAG8174364.1"/>
    <property type="molecule type" value="Genomic_DNA"/>
</dbReference>
<dbReference type="Proteomes" id="UP000827092">
    <property type="component" value="Unassembled WGS sequence"/>
</dbReference>
<feature type="signal peptide" evidence="5">
    <location>
        <begin position="1"/>
        <end position="20"/>
    </location>
</feature>
<dbReference type="CDD" id="cd00063">
    <property type="entry name" value="FN3"/>
    <property type="match status" value="1"/>
</dbReference>
<organism evidence="8 9">
    <name type="scientific">Oedothorax gibbosus</name>
    <dbReference type="NCBI Taxonomy" id="931172"/>
    <lineage>
        <taxon>Eukaryota</taxon>
        <taxon>Metazoa</taxon>
        <taxon>Ecdysozoa</taxon>
        <taxon>Arthropoda</taxon>
        <taxon>Chelicerata</taxon>
        <taxon>Arachnida</taxon>
        <taxon>Araneae</taxon>
        <taxon>Araneomorphae</taxon>
        <taxon>Entelegynae</taxon>
        <taxon>Araneoidea</taxon>
        <taxon>Linyphiidae</taxon>
        <taxon>Erigoninae</taxon>
        <taxon>Oedothorax</taxon>
    </lineage>
</organism>
<dbReference type="InterPro" id="IPR003598">
    <property type="entry name" value="Ig_sub2"/>
</dbReference>
<dbReference type="SMART" id="SM00409">
    <property type="entry name" value="IG"/>
    <property type="match status" value="5"/>
</dbReference>
<feature type="domain" description="Ig-like" evidence="6">
    <location>
        <begin position="223"/>
        <end position="312"/>
    </location>
</feature>
<evidence type="ECO:0000313" key="9">
    <source>
        <dbReference type="Proteomes" id="UP000827092"/>
    </source>
</evidence>
<dbReference type="Pfam" id="PF07679">
    <property type="entry name" value="I-set"/>
    <property type="match status" value="4"/>
</dbReference>
<dbReference type="GO" id="GO:0005886">
    <property type="term" value="C:plasma membrane"/>
    <property type="evidence" value="ECO:0007669"/>
    <property type="project" value="TreeGrafter"/>
</dbReference>
<dbReference type="FunFam" id="2.60.40.10:FF:000719">
    <property type="entry name" value="nephrin isoform X1"/>
    <property type="match status" value="1"/>
</dbReference>
<keyword evidence="4" id="KW-0393">Immunoglobulin domain</keyword>
<dbReference type="PROSITE" id="PS50853">
    <property type="entry name" value="FN3"/>
    <property type="match status" value="1"/>
</dbReference>
<keyword evidence="3" id="KW-1015">Disulfide bond</keyword>
<dbReference type="GO" id="GO:0007156">
    <property type="term" value="P:homophilic cell adhesion via plasma membrane adhesion molecules"/>
    <property type="evidence" value="ECO:0007669"/>
    <property type="project" value="TreeGrafter"/>
</dbReference>
<evidence type="ECO:0000256" key="1">
    <source>
        <dbReference type="ARBA" id="ARBA00022729"/>
    </source>
</evidence>
<dbReference type="InterPro" id="IPR007110">
    <property type="entry name" value="Ig-like_dom"/>
</dbReference>
<dbReference type="CDD" id="cd00096">
    <property type="entry name" value="Ig"/>
    <property type="match status" value="1"/>
</dbReference>
<dbReference type="InterPro" id="IPR036179">
    <property type="entry name" value="Ig-like_dom_sf"/>
</dbReference>
<dbReference type="GO" id="GO:0008046">
    <property type="term" value="F:axon guidance receptor activity"/>
    <property type="evidence" value="ECO:0007669"/>
    <property type="project" value="TreeGrafter"/>
</dbReference>
<evidence type="ECO:0000256" key="2">
    <source>
        <dbReference type="ARBA" id="ARBA00022737"/>
    </source>
</evidence>
<sequence>MKSLVILGGLLLLQFNEIQAGVLPFFFPSNVKEGDKVLVTCTASGEISTMNRKWLKDGLKIEENNRVKIFHHSEYSSLIINSVLAEDSGNYTCTVSGDPTAPSYTAELVIQGPPVWLSKPTNIDTVVGKNDTFECSASGRPNPTITWKKNGDGKSNDENVISNGKFIIKNGKLTIVHVQKEDEGKYTCMVTNGVGPTLEENAFLYVLMFCCVIFSTKCNEGIPQIQPFFFPDALSVGQKTSVSCTLNKGSQPVSFRWLKDGTQLLNINNVKIMNVSDVVLLTINPVIQNSSGNYTCIASNTFGKDEYTAMLLVKAPPKWISKLSDTSTYLGSRFETQCKVTGRPVPLISWFKQDSQGNFNKLSSNPGMNISNDGTLTINNVNENDEGKYRCKASNDVEEELIGDFFLTVYVPARFEEKFKVESVRQGDSAVLRCDVTGDQPISIVWFKDKRELEITEASRYEKFETFQKNGVNSELFIRNVDRRDGALYSCTATNDYGSDERNIKVLVVEVPAQPLDVKVLDVWARSASIRWSAPYTGNSAITKYKVQYWRDKRKFKASEYEIMKFVY</sequence>
<dbReference type="AlphaFoldDB" id="A0AAV6TR67"/>
<dbReference type="InterPro" id="IPR013098">
    <property type="entry name" value="Ig_I-set"/>
</dbReference>
<dbReference type="Gene3D" id="2.60.40.10">
    <property type="entry name" value="Immunoglobulins"/>
    <property type="match status" value="6"/>
</dbReference>
<feature type="domain" description="Ig-like" evidence="6">
    <location>
        <begin position="24"/>
        <end position="109"/>
    </location>
</feature>
<evidence type="ECO:0000259" key="7">
    <source>
        <dbReference type="PROSITE" id="PS50853"/>
    </source>
</evidence>
<dbReference type="SUPFAM" id="SSF49265">
    <property type="entry name" value="Fibronectin type III"/>
    <property type="match status" value="1"/>
</dbReference>
<dbReference type="PANTHER" id="PTHR45080">
    <property type="entry name" value="CONTACTIN 5"/>
    <property type="match status" value="1"/>
</dbReference>
<dbReference type="SMART" id="SM00408">
    <property type="entry name" value="IGc2"/>
    <property type="match status" value="5"/>
</dbReference>
<dbReference type="FunFam" id="2.60.40.10:FF:000333">
    <property type="entry name" value="Down syndrome cell adhesion molecule"/>
    <property type="match status" value="1"/>
</dbReference>
<accession>A0AAV6TR67</accession>
<keyword evidence="1 5" id="KW-0732">Signal</keyword>
<keyword evidence="9" id="KW-1185">Reference proteome</keyword>